<dbReference type="GO" id="GO:0042597">
    <property type="term" value="C:periplasmic space"/>
    <property type="evidence" value="ECO:0007669"/>
    <property type="project" value="InterPro"/>
</dbReference>
<evidence type="ECO:0000313" key="11">
    <source>
        <dbReference type="Proteomes" id="UP000824164"/>
    </source>
</evidence>
<dbReference type="PANTHER" id="PTHR43848:SF2">
    <property type="entry name" value="PUTRESCINE TRANSPORT SYSTEM PERMEASE PROTEIN POTI"/>
    <property type="match status" value="1"/>
</dbReference>
<evidence type="ECO:0000256" key="5">
    <source>
        <dbReference type="ARBA" id="ARBA00022692"/>
    </source>
</evidence>
<evidence type="ECO:0000259" key="9">
    <source>
        <dbReference type="PROSITE" id="PS50928"/>
    </source>
</evidence>
<gene>
    <name evidence="10" type="ORF">IAB63_09325</name>
</gene>
<dbReference type="GO" id="GO:0019808">
    <property type="term" value="F:polyamine binding"/>
    <property type="evidence" value="ECO:0007669"/>
    <property type="project" value="InterPro"/>
</dbReference>
<feature type="transmembrane region" description="Helical" evidence="8">
    <location>
        <begin position="130"/>
        <end position="150"/>
    </location>
</feature>
<name>A0A9D1HHG6_9FIRM</name>
<evidence type="ECO:0000256" key="1">
    <source>
        <dbReference type="ARBA" id="ARBA00004651"/>
    </source>
</evidence>
<feature type="transmembrane region" description="Helical" evidence="8">
    <location>
        <begin position="106"/>
        <end position="124"/>
    </location>
</feature>
<feature type="transmembrane region" description="Helical" evidence="8">
    <location>
        <begin position="268"/>
        <end position="287"/>
    </location>
</feature>
<evidence type="ECO:0000256" key="4">
    <source>
        <dbReference type="ARBA" id="ARBA00022475"/>
    </source>
</evidence>
<dbReference type="Pfam" id="PF13416">
    <property type="entry name" value="SBP_bac_8"/>
    <property type="match status" value="1"/>
</dbReference>
<accession>A0A9D1HHG6</accession>
<reference evidence="10" key="1">
    <citation type="submission" date="2020-10" db="EMBL/GenBank/DDBJ databases">
        <authorList>
            <person name="Gilroy R."/>
        </authorList>
    </citation>
    <scope>NUCLEOTIDE SEQUENCE</scope>
    <source>
        <strain evidence="10">CHK187-14744</strain>
    </source>
</reference>
<dbReference type="SUPFAM" id="SSF161098">
    <property type="entry name" value="MetI-like"/>
    <property type="match status" value="1"/>
</dbReference>
<keyword evidence="4" id="KW-1003">Cell membrane</keyword>
<comment type="similarity">
    <text evidence="2">Belongs to the binding-protein-dependent transport system permease family. CysTW subfamily.</text>
</comment>
<comment type="subcellular location">
    <subcellularLocation>
        <location evidence="1 8">Cell membrane</location>
        <topology evidence="1 8">Multi-pass membrane protein</topology>
    </subcellularLocation>
</comment>
<proteinExistence type="inferred from homology"/>
<comment type="caution">
    <text evidence="10">The sequence shown here is derived from an EMBL/GenBank/DDBJ whole genome shotgun (WGS) entry which is preliminary data.</text>
</comment>
<dbReference type="Gene3D" id="3.40.190.10">
    <property type="entry name" value="Periplasmic binding protein-like II"/>
    <property type="match status" value="2"/>
</dbReference>
<evidence type="ECO:0000256" key="7">
    <source>
        <dbReference type="ARBA" id="ARBA00023136"/>
    </source>
</evidence>
<dbReference type="InterPro" id="IPR001188">
    <property type="entry name" value="Sperm_putr-bd"/>
</dbReference>
<organism evidence="10 11">
    <name type="scientific">Candidatus Onthocola gallistercoris</name>
    <dbReference type="NCBI Taxonomy" id="2840876"/>
    <lineage>
        <taxon>Bacteria</taxon>
        <taxon>Bacillati</taxon>
        <taxon>Bacillota</taxon>
        <taxon>Bacilli</taxon>
        <taxon>Candidatus Onthocola</taxon>
    </lineage>
</organism>
<dbReference type="Gene3D" id="1.10.3720.10">
    <property type="entry name" value="MetI-like"/>
    <property type="match status" value="1"/>
</dbReference>
<dbReference type="PANTHER" id="PTHR43848">
    <property type="entry name" value="PUTRESCINE TRANSPORT SYSTEM PERMEASE PROTEIN POTI"/>
    <property type="match status" value="1"/>
</dbReference>
<keyword evidence="7 8" id="KW-0472">Membrane</keyword>
<feature type="transmembrane region" description="Helical" evidence="8">
    <location>
        <begin position="61"/>
        <end position="85"/>
    </location>
</feature>
<evidence type="ECO:0000256" key="6">
    <source>
        <dbReference type="ARBA" id="ARBA00022989"/>
    </source>
</evidence>
<evidence type="ECO:0000256" key="8">
    <source>
        <dbReference type="RuleBase" id="RU363032"/>
    </source>
</evidence>
<reference evidence="10" key="2">
    <citation type="journal article" date="2021" name="PeerJ">
        <title>Extensive microbial diversity within the chicken gut microbiome revealed by metagenomics and culture.</title>
        <authorList>
            <person name="Gilroy R."/>
            <person name="Ravi A."/>
            <person name="Getino M."/>
            <person name="Pursley I."/>
            <person name="Horton D.L."/>
            <person name="Alikhan N.F."/>
            <person name="Baker D."/>
            <person name="Gharbi K."/>
            <person name="Hall N."/>
            <person name="Watson M."/>
            <person name="Adriaenssens E.M."/>
            <person name="Foster-Nyarko E."/>
            <person name="Jarju S."/>
            <person name="Secka A."/>
            <person name="Antonio M."/>
            <person name="Oren A."/>
            <person name="Chaudhuri R.R."/>
            <person name="La Ragione R."/>
            <person name="Hildebrand F."/>
            <person name="Pallen M.J."/>
        </authorList>
    </citation>
    <scope>NUCLEOTIDE SEQUENCE</scope>
    <source>
        <strain evidence="10">CHK187-14744</strain>
    </source>
</reference>
<feature type="transmembrane region" description="Helical" evidence="8">
    <location>
        <begin position="12"/>
        <end position="32"/>
    </location>
</feature>
<feature type="domain" description="ABC transmembrane type-1" evidence="9">
    <location>
        <begin position="62"/>
        <end position="252"/>
    </location>
</feature>
<sequence>MKKSKRIFSKLYILICFLFFYLPILVTIVFSFNSSKSLTRFSGFSLKWYGELFQNSEVASAVYVSVTIAILATVISTVLGTITAIGLSRSRKILKEYLLNVNNLPILNPEIVTAISLMLLFSSFGMTKGYLTMLLAHIAFCTPYVITSVYPKVRSLDPNLANAAMDLGATPAQALTKVIIPIIKPGIYAGALLAFTMSFDDFVISYFVSGNGVKNISIVVYNMTKRINPTINALSTVVIVVIILVLLAANILPRLQRRRKPGRSGKKIFRRVAAAAAACLVLFGLVLCQRSSQPVQKQTLKVYNAGEYIDPDLLTQFEEAYDCTVIYETFESNEMMYTKLSSGETYDILVPSDYMIERLIKEDYLAEIDWSLIPNSEHLLPDVMDRSYDPGNVYSVPYFWGTVGILYDTTVVDEADLAEGWEILRNEKYAGNIYMYDSERDSFMVALKALGYSMNTTDQGQIQEAYEWLTDQRDTMDPIYAGDDVIDNMVSGNKALAVVYSGDAAYIMSENPDMAYFTPDEGTNVWYDAMVLTKDCTNTDLAHAFMNFVLDSEAALANTEFVGYTSTVRSAFDAMQTTIYEGIGAYVPDVDNENNEIFVYQETEIKKIYAELWTKVKAK</sequence>
<keyword evidence="3 8" id="KW-0813">Transport</keyword>
<dbReference type="CDD" id="cd13663">
    <property type="entry name" value="PBP2_PotD_PotF_like_2"/>
    <property type="match status" value="1"/>
</dbReference>
<feature type="transmembrane region" description="Helical" evidence="8">
    <location>
        <begin position="229"/>
        <end position="248"/>
    </location>
</feature>
<dbReference type="SUPFAM" id="SSF53850">
    <property type="entry name" value="Periplasmic binding protein-like II"/>
    <property type="match status" value="1"/>
</dbReference>
<dbReference type="EMBL" id="DVLT01000055">
    <property type="protein sequence ID" value="HIU03436.1"/>
    <property type="molecule type" value="Genomic_DNA"/>
</dbReference>
<evidence type="ECO:0000256" key="2">
    <source>
        <dbReference type="ARBA" id="ARBA00007069"/>
    </source>
</evidence>
<dbReference type="GO" id="GO:0005886">
    <property type="term" value="C:plasma membrane"/>
    <property type="evidence" value="ECO:0007669"/>
    <property type="project" value="UniProtKB-SubCell"/>
</dbReference>
<dbReference type="GO" id="GO:0055085">
    <property type="term" value="P:transmembrane transport"/>
    <property type="evidence" value="ECO:0007669"/>
    <property type="project" value="InterPro"/>
</dbReference>
<dbReference type="InterPro" id="IPR051789">
    <property type="entry name" value="Bact_Polyamine_Transport"/>
</dbReference>
<evidence type="ECO:0000313" key="10">
    <source>
        <dbReference type="EMBL" id="HIU03436.1"/>
    </source>
</evidence>
<protein>
    <submittedName>
        <fullName evidence="10">Extracellular solute-binding protein</fullName>
    </submittedName>
</protein>
<dbReference type="PROSITE" id="PS50928">
    <property type="entry name" value="ABC_TM1"/>
    <property type="match status" value="1"/>
</dbReference>
<keyword evidence="6 8" id="KW-1133">Transmembrane helix</keyword>
<evidence type="ECO:0000256" key="3">
    <source>
        <dbReference type="ARBA" id="ARBA00022448"/>
    </source>
</evidence>
<dbReference type="PRINTS" id="PR00909">
    <property type="entry name" value="SPERMDNBNDNG"/>
</dbReference>
<keyword evidence="5 8" id="KW-0812">Transmembrane</keyword>
<dbReference type="InterPro" id="IPR035906">
    <property type="entry name" value="MetI-like_sf"/>
</dbReference>
<dbReference type="AlphaFoldDB" id="A0A9D1HHG6"/>
<dbReference type="GO" id="GO:0015846">
    <property type="term" value="P:polyamine transport"/>
    <property type="evidence" value="ECO:0007669"/>
    <property type="project" value="InterPro"/>
</dbReference>
<dbReference type="Proteomes" id="UP000824164">
    <property type="component" value="Unassembled WGS sequence"/>
</dbReference>
<dbReference type="InterPro" id="IPR006059">
    <property type="entry name" value="SBP"/>
</dbReference>
<dbReference type="Pfam" id="PF00528">
    <property type="entry name" value="BPD_transp_1"/>
    <property type="match status" value="1"/>
</dbReference>
<dbReference type="InterPro" id="IPR000515">
    <property type="entry name" value="MetI-like"/>
</dbReference>
<dbReference type="CDD" id="cd06261">
    <property type="entry name" value="TM_PBP2"/>
    <property type="match status" value="1"/>
</dbReference>